<dbReference type="InterPro" id="IPR003587">
    <property type="entry name" value="Hint_dom_N"/>
</dbReference>
<name>A0A2M7S499_9BACT</name>
<evidence type="ECO:0000256" key="1">
    <source>
        <dbReference type="ARBA" id="ARBA00000185"/>
    </source>
</evidence>
<dbReference type="InterPro" id="IPR002205">
    <property type="entry name" value="Topo_IIA_dom_A"/>
</dbReference>
<dbReference type="InterPro" id="IPR035516">
    <property type="entry name" value="Gyrase/topoIV_suA_C"/>
</dbReference>
<organism evidence="20 21">
    <name type="scientific">Candidatus Desantisbacteria bacterium CG_4_10_14_0_8_um_filter_48_22</name>
    <dbReference type="NCBI Taxonomy" id="1974543"/>
    <lineage>
        <taxon>Bacteria</taxon>
        <taxon>Candidatus Desantisiibacteriota</taxon>
    </lineage>
</organism>
<dbReference type="Gene3D" id="2.170.16.10">
    <property type="entry name" value="Hedgehog/Intein (Hint) domain"/>
    <property type="match status" value="1"/>
</dbReference>
<evidence type="ECO:0000256" key="6">
    <source>
        <dbReference type="ARBA" id="ARBA00022741"/>
    </source>
</evidence>
<dbReference type="GO" id="GO:0004519">
    <property type="term" value="F:endonuclease activity"/>
    <property type="evidence" value="ECO:0007669"/>
    <property type="project" value="InterPro"/>
</dbReference>
<dbReference type="PROSITE" id="PS50817">
    <property type="entry name" value="INTEIN_N_TER"/>
    <property type="match status" value="1"/>
</dbReference>
<comment type="caution">
    <text evidence="20">The sequence shown here is derived from an EMBL/GenBank/DDBJ whole genome shotgun (WGS) entry which is preliminary data.</text>
</comment>
<dbReference type="InterPro" id="IPR013760">
    <property type="entry name" value="Topo_IIA-like_dom_sf"/>
</dbReference>
<dbReference type="FunFam" id="1.10.268.10:FF:000001">
    <property type="entry name" value="DNA gyrase subunit A"/>
    <property type="match status" value="1"/>
</dbReference>
<comment type="catalytic activity">
    <reaction evidence="1 14 15">
        <text>ATP-dependent breakage, passage and rejoining of double-stranded DNA.</text>
        <dbReference type="EC" id="5.6.2.2"/>
    </reaction>
</comment>
<dbReference type="InterPro" id="IPR006142">
    <property type="entry name" value="INTEIN"/>
</dbReference>
<dbReference type="GO" id="GO:0006265">
    <property type="term" value="P:DNA topological change"/>
    <property type="evidence" value="ECO:0007669"/>
    <property type="project" value="UniProtKB-UniRule"/>
</dbReference>
<dbReference type="InterPro" id="IPR050220">
    <property type="entry name" value="Type_II_DNA_Topoisomerases"/>
</dbReference>
<feature type="compositionally biased region" description="Basic and acidic residues" evidence="17">
    <location>
        <begin position="9"/>
        <end position="40"/>
    </location>
</feature>
<feature type="domain" description="DOD-type homing endonuclease" evidence="18">
    <location>
        <begin position="268"/>
        <end position="417"/>
    </location>
</feature>
<keyword evidence="6 14" id="KW-0547">Nucleotide-binding</keyword>
<comment type="subunit">
    <text evidence="14">Heterotetramer, composed of two GyrA and two GyrB chains. In the heterotetramer, GyrA contains the active site tyrosine that forms a transient covalent intermediate with DNA, while GyrB binds cofactors and catalyzes ATP hydrolysis.</text>
</comment>
<dbReference type="NCBIfam" id="TIGR01443">
    <property type="entry name" value="intein_Cterm"/>
    <property type="match status" value="1"/>
</dbReference>
<sequence>MPKGRPKKKPAEGIEEIVKIAQDAQKEEPKAAAPDEEKQKTPNKFGHPELVPLTEPPAKNKKPPNKFGHPEPEPAAPPPSEERILPREIEDEMQDSYIDYAMSVIVGRALPDIRDGLKPVHRRILHAMNELGCSPDKPYKKSARIVGECFVKDTLILTNRGLIPVQEVERGETIITQTGEERVTELYEMPERNLVKISLENGISSTATPSQMFRVLNKELKYEWKEAGKLSENDHIVVRAHYPEIKEYMRLPDFKKGILYLNENIAYLLGQLISDGWLARGKYPRICFYSNSKPIMEKIHSVLKVEFKYDATTEVIDYDYRATSGKIMRNRGYQIRINSSEINSYLISTFSLKDINALTKVIPPQILKSPKSAIFSFISGLIDGDGSIHNKRNIIRYTSISETLVDQIAVLLQHLGIFSTKYKNENLKSHIVNGREIKSRHPSFLLETNGRFAAKLAPFLNLMDEGKRAKNELLRKIGSDRLKLIKYDIVPNGSETIFKELSSSHLGGGWYTDRSGKKFRRGIKYPGGCKIRYSADLKEKYLGRTQIVDWGIQEKLVKVGSPLAEFINDVISDEIYFLRVAKIEQAHPEVTYDMQVENTHEFIANGMVSHNCMGKYHPHGDLAIYDTLVRMAQEFSLRYPLIDGQGNFGSVDGDSPAAMRYTEVKLAHMAMEMLKDIESETVDFLPNFDGTLKEPSVLPSVLPNLLLNGSSGIAVGMATNIPPHNLIELANAITAVIDNPAIDVKDLLKIMPGPDFPTGGIILGRDGIRSSYETGRGLITVRALADTEEGRQGKTNIIVKEIPYEVNKSELLVKIADLVRTKQIEGIADLRDESDREGMRVVIELKRDEMPDVILNQLYHHTQMQATFGVIMLALVDGKPQVLTLKEMLHYYIKHRQEIITKRSQFELKQAKARAHIVEGLKIALANLDAIIKTIRKSKDADEARQALMDSFSLSKEQAIAILQMQLQRLTQLEKEKLDQEYIELRKKIARLEFILATPKEILNLIKEDLAELKKKYGDSRRTKIVEGEAEFNTEDLIQEEDMVVTISHAGYTKRLPLDTYRRQRRGGRGVVGMETKEEDFVEDIIIASTHDQILFFSNIGKVYWMKVYEIPVGSRQAKGKAIINLLKLSQEERIAAYIPVREFDDKHFLIMATKHGVIKKTLLSEYSHPRSTGIIGLKLREDDQLIDVRLTDGNQEVILGTYQGQAIRFGEQEVRPMGRGATGVRGASLEKKDYVIGMVTTSSEEQSLLTVTENGFGKRTEIKEYRKTHRGSKGVINIKGSDRNGPVVAIRTVEDKDELMVITSSGIIIRFGVKGLREIGRATQGVHIMKLEAGDKVVAVARIAPEDDEKDVVGQGFSKTRQVSNGGSLAKDKGSKLEKPAGKKRGRPPKKK</sequence>
<dbReference type="PANTHER" id="PTHR43493:SF5">
    <property type="entry name" value="DNA GYRASE SUBUNIT A, CHLOROPLASTIC_MITOCHONDRIAL"/>
    <property type="match status" value="1"/>
</dbReference>
<dbReference type="PROSITE" id="PS50818">
    <property type="entry name" value="INTEIN_C_TER"/>
    <property type="match status" value="1"/>
</dbReference>
<keyword evidence="11 14" id="KW-0238">DNA-binding</keyword>
<dbReference type="InterPro" id="IPR013757">
    <property type="entry name" value="Topo_IIA_A_a_sf"/>
</dbReference>
<dbReference type="SUPFAM" id="SSF55608">
    <property type="entry name" value="Homing endonucleases"/>
    <property type="match status" value="1"/>
</dbReference>
<dbReference type="Gene3D" id="3.10.28.10">
    <property type="entry name" value="Homing endonucleases"/>
    <property type="match status" value="1"/>
</dbReference>
<evidence type="ECO:0000256" key="10">
    <source>
        <dbReference type="ARBA" id="ARBA00023029"/>
    </source>
</evidence>
<keyword evidence="10 14" id="KW-0799">Topoisomerase</keyword>
<comment type="subcellular location">
    <subcellularLocation>
        <location evidence="14">Cytoplasm</location>
    </subcellularLocation>
</comment>
<evidence type="ECO:0000256" key="14">
    <source>
        <dbReference type="HAMAP-Rule" id="MF_01897"/>
    </source>
</evidence>
<dbReference type="Gene3D" id="1.10.268.10">
    <property type="entry name" value="Topoisomerase, domain 3"/>
    <property type="match status" value="1"/>
</dbReference>
<dbReference type="InterPro" id="IPR006691">
    <property type="entry name" value="GyrA/parC_rep"/>
</dbReference>
<dbReference type="EC" id="5.6.2.2" evidence="4 14"/>
<keyword evidence="5 14" id="KW-0963">Cytoplasm</keyword>
<dbReference type="InterPro" id="IPR004860">
    <property type="entry name" value="LAGLIDADG_dom"/>
</dbReference>
<dbReference type="FunFam" id="2.120.10.90:FF:000004">
    <property type="entry name" value="DNA gyrase subunit A"/>
    <property type="match status" value="1"/>
</dbReference>
<dbReference type="HAMAP" id="MF_01897">
    <property type="entry name" value="GyrA"/>
    <property type="match status" value="1"/>
</dbReference>
<evidence type="ECO:0000259" key="19">
    <source>
        <dbReference type="PROSITE" id="PS52040"/>
    </source>
</evidence>
<dbReference type="Gene3D" id="2.120.10.90">
    <property type="entry name" value="DNA gyrase/topoisomerase IV, subunit A, C-terminal"/>
    <property type="match status" value="1"/>
</dbReference>
<evidence type="ECO:0000256" key="17">
    <source>
        <dbReference type="SAM" id="MobiDB-lite"/>
    </source>
</evidence>
<feature type="coiled-coil region" evidence="16">
    <location>
        <begin position="956"/>
        <end position="995"/>
    </location>
</feature>
<dbReference type="GO" id="GO:0005524">
    <property type="term" value="F:ATP binding"/>
    <property type="evidence" value="ECO:0007669"/>
    <property type="project" value="UniProtKB-UniRule"/>
</dbReference>
<dbReference type="CDD" id="cd00187">
    <property type="entry name" value="TOP4c"/>
    <property type="match status" value="1"/>
</dbReference>
<evidence type="ECO:0000256" key="9">
    <source>
        <dbReference type="ARBA" id="ARBA00023000"/>
    </source>
</evidence>
<evidence type="ECO:0000259" key="18">
    <source>
        <dbReference type="PROSITE" id="PS50819"/>
    </source>
</evidence>
<evidence type="ECO:0000256" key="16">
    <source>
        <dbReference type="SAM" id="Coils"/>
    </source>
</evidence>
<dbReference type="PROSITE" id="PS52040">
    <property type="entry name" value="TOPO_IIA"/>
    <property type="match status" value="1"/>
</dbReference>
<dbReference type="FunFam" id="3.30.1360.40:FF:000002">
    <property type="entry name" value="DNA gyrase subunit A"/>
    <property type="match status" value="1"/>
</dbReference>
<dbReference type="PROSITE" id="PS50819">
    <property type="entry name" value="INTEIN_ENDONUCLEASE"/>
    <property type="match status" value="1"/>
</dbReference>
<dbReference type="SMART" id="SM00305">
    <property type="entry name" value="HintC"/>
    <property type="match status" value="1"/>
</dbReference>
<dbReference type="GO" id="GO:0009330">
    <property type="term" value="C:DNA topoisomerase type II (double strand cut, ATP-hydrolyzing) complex"/>
    <property type="evidence" value="ECO:0007669"/>
    <property type="project" value="TreeGrafter"/>
</dbReference>
<feature type="compositionally biased region" description="Basic and acidic residues" evidence="17">
    <location>
        <begin position="1371"/>
        <end position="1382"/>
    </location>
</feature>
<evidence type="ECO:0000256" key="4">
    <source>
        <dbReference type="ARBA" id="ARBA00012895"/>
    </source>
</evidence>
<dbReference type="Pfam" id="PF00521">
    <property type="entry name" value="DNA_topoisoIV"/>
    <property type="match status" value="2"/>
</dbReference>
<dbReference type="InterPro" id="IPR006141">
    <property type="entry name" value="Intein_N"/>
</dbReference>
<evidence type="ECO:0000256" key="3">
    <source>
        <dbReference type="ARBA" id="ARBA00008263"/>
    </source>
</evidence>
<dbReference type="EMBL" id="PFMR01000357">
    <property type="protein sequence ID" value="PIZ14396.1"/>
    <property type="molecule type" value="Genomic_DNA"/>
</dbReference>
<evidence type="ECO:0000256" key="11">
    <source>
        <dbReference type="ARBA" id="ARBA00023125"/>
    </source>
</evidence>
<feature type="compositionally biased region" description="Polar residues" evidence="17">
    <location>
        <begin position="1358"/>
        <end position="1368"/>
    </location>
</feature>
<dbReference type="InterPro" id="IPR027434">
    <property type="entry name" value="Homing_endonucl"/>
</dbReference>
<keyword evidence="16" id="KW-0175">Coiled coil</keyword>
<comment type="miscellaneous">
    <text evidence="14">Few gyrases are as efficient as E.coli at forming negative supercoils. Not all organisms have 2 type II topoisomerases; in organisms with a single type II topoisomerase this enzyme also has to decatenate newly replicated chromosomes.</text>
</comment>
<keyword evidence="8 14" id="KW-0067">ATP-binding</keyword>
<feature type="short sequence motif" description="GyrA-box" evidence="14">
    <location>
        <begin position="1064"/>
        <end position="1070"/>
    </location>
</feature>
<accession>A0A2M7S499</accession>
<gene>
    <name evidence="14" type="primary">gyrA</name>
    <name evidence="20" type="ORF">COY52_12800</name>
</gene>
<keyword evidence="9" id="KW-0651">Protein splicing</keyword>
<dbReference type="SUPFAM" id="SSF56719">
    <property type="entry name" value="Type II DNA topoisomerase"/>
    <property type="match status" value="2"/>
</dbReference>
<dbReference type="InterPro" id="IPR030934">
    <property type="entry name" value="Intein_C"/>
</dbReference>
<dbReference type="SUPFAM" id="SSF51294">
    <property type="entry name" value="Hedgehog/intein (Hint) domain"/>
    <property type="match status" value="1"/>
</dbReference>
<dbReference type="InterPro" id="IPR005743">
    <property type="entry name" value="GyrA"/>
</dbReference>
<proteinExistence type="inferred from homology"/>
<feature type="active site" description="O-(5'-phospho-DNA)-tyrosine intermediate" evidence="14 15">
    <location>
        <position position="661"/>
    </location>
</feature>
<evidence type="ECO:0000256" key="7">
    <source>
        <dbReference type="ARBA" id="ARBA00022813"/>
    </source>
</evidence>
<evidence type="ECO:0000256" key="2">
    <source>
        <dbReference type="ARBA" id="ARBA00001978"/>
    </source>
</evidence>
<dbReference type="InterPro" id="IPR003586">
    <property type="entry name" value="Hint_dom_C"/>
</dbReference>
<evidence type="ECO:0000256" key="12">
    <source>
        <dbReference type="ARBA" id="ARBA00023235"/>
    </source>
</evidence>
<dbReference type="Pfam" id="PF14528">
    <property type="entry name" value="LAGLIDADG_3"/>
    <property type="match status" value="1"/>
</dbReference>
<dbReference type="SMART" id="SM00434">
    <property type="entry name" value="TOP4c"/>
    <property type="match status" value="1"/>
</dbReference>
<dbReference type="PANTHER" id="PTHR43493">
    <property type="entry name" value="DNA GYRASE/TOPOISOMERASE SUBUNIT A"/>
    <property type="match status" value="1"/>
</dbReference>
<comment type="function">
    <text evidence="2 14">A type II topoisomerase that negatively supercoils closed circular double-stranded (ds) DNA in an ATP-dependent manner to modulate DNA topology and maintain chromosomes in an underwound state. Negative supercoiling favors strand separation, and DNA replication, transcription, recombination and repair, all of which involve strand separation. Also able to catalyze the interconversion of other topological isomers of dsDNA rings, including catenanes and knotted rings. Type II topoisomerases break and join 2 DNA strands simultaneously in an ATP-dependent manner.</text>
</comment>
<dbReference type="NCBIfam" id="NF004043">
    <property type="entry name" value="PRK05560.1"/>
    <property type="match status" value="1"/>
</dbReference>
<dbReference type="InterPro" id="IPR004042">
    <property type="entry name" value="Intein_endonuc_central"/>
</dbReference>
<evidence type="ECO:0000313" key="21">
    <source>
        <dbReference type="Proteomes" id="UP000229307"/>
    </source>
</evidence>
<evidence type="ECO:0000313" key="20">
    <source>
        <dbReference type="EMBL" id="PIZ14396.1"/>
    </source>
</evidence>
<dbReference type="GO" id="GO:0003677">
    <property type="term" value="F:DNA binding"/>
    <property type="evidence" value="ECO:0007669"/>
    <property type="project" value="UniProtKB-UniRule"/>
</dbReference>
<evidence type="ECO:0000256" key="13">
    <source>
        <dbReference type="ARBA" id="ARBA00026190"/>
    </source>
</evidence>
<evidence type="ECO:0000256" key="8">
    <source>
        <dbReference type="ARBA" id="ARBA00022840"/>
    </source>
</evidence>
<dbReference type="GO" id="GO:0005694">
    <property type="term" value="C:chromosome"/>
    <property type="evidence" value="ECO:0007669"/>
    <property type="project" value="InterPro"/>
</dbReference>
<dbReference type="GO" id="GO:0006261">
    <property type="term" value="P:DNA-templated DNA replication"/>
    <property type="evidence" value="ECO:0007669"/>
    <property type="project" value="UniProtKB-UniRule"/>
</dbReference>
<keyword evidence="7" id="KW-0068">Autocatalytic cleavage</keyword>
<feature type="region of interest" description="Disordered" evidence="17">
    <location>
        <begin position="1"/>
        <end position="84"/>
    </location>
</feature>
<dbReference type="GO" id="GO:0005737">
    <property type="term" value="C:cytoplasm"/>
    <property type="evidence" value="ECO:0007669"/>
    <property type="project" value="UniProtKB-SubCell"/>
</dbReference>
<evidence type="ECO:0000256" key="5">
    <source>
        <dbReference type="ARBA" id="ARBA00022490"/>
    </source>
</evidence>
<feature type="domain" description="Topo IIA-type catalytic" evidence="19">
    <location>
        <begin position="571"/>
        <end position="1037"/>
    </location>
</feature>
<dbReference type="Pfam" id="PF03989">
    <property type="entry name" value="DNA_gyraseA_C"/>
    <property type="match status" value="6"/>
</dbReference>
<dbReference type="InterPro" id="IPR036844">
    <property type="entry name" value="Hint_dom_sf"/>
</dbReference>
<feature type="compositionally biased region" description="Basic residues" evidence="17">
    <location>
        <begin position="1383"/>
        <end position="1393"/>
    </location>
</feature>
<dbReference type="InterPro" id="IPR013758">
    <property type="entry name" value="Topo_IIA_A/C_ab"/>
</dbReference>
<dbReference type="NCBIfam" id="TIGR01063">
    <property type="entry name" value="gyrA"/>
    <property type="match status" value="1"/>
</dbReference>
<dbReference type="PRINTS" id="PR00379">
    <property type="entry name" value="INTEIN"/>
</dbReference>
<dbReference type="Gene3D" id="3.90.199.10">
    <property type="entry name" value="Topoisomerase II, domain 5"/>
    <property type="match status" value="2"/>
</dbReference>
<dbReference type="NCBIfam" id="NF004044">
    <property type="entry name" value="PRK05561.1"/>
    <property type="match status" value="1"/>
</dbReference>
<dbReference type="GO" id="GO:0016539">
    <property type="term" value="P:intein-mediated protein splicing"/>
    <property type="evidence" value="ECO:0007669"/>
    <property type="project" value="InterPro"/>
</dbReference>
<protein>
    <recommendedName>
        <fullName evidence="13 14">DNA gyrase subunit A</fullName>
        <ecNumber evidence="4 14">5.6.2.2</ecNumber>
    </recommendedName>
</protein>
<dbReference type="GO" id="GO:0034335">
    <property type="term" value="F:DNA negative supercoiling activity"/>
    <property type="evidence" value="ECO:0007669"/>
    <property type="project" value="UniProtKB-ARBA"/>
</dbReference>
<dbReference type="SMART" id="SM00306">
    <property type="entry name" value="HintN"/>
    <property type="match status" value="1"/>
</dbReference>
<feature type="region of interest" description="Disordered" evidence="17">
    <location>
        <begin position="1350"/>
        <end position="1393"/>
    </location>
</feature>
<dbReference type="Proteomes" id="UP000229307">
    <property type="component" value="Unassembled WGS sequence"/>
</dbReference>
<evidence type="ECO:0000256" key="15">
    <source>
        <dbReference type="PROSITE-ProRule" id="PRU01384"/>
    </source>
</evidence>
<dbReference type="Gene3D" id="3.30.1360.40">
    <property type="match status" value="1"/>
</dbReference>
<reference evidence="21" key="1">
    <citation type="submission" date="2017-09" db="EMBL/GenBank/DDBJ databases">
        <title>Depth-based differentiation of microbial function through sediment-hosted aquifers and enrichment of novel symbionts in the deep terrestrial subsurface.</title>
        <authorList>
            <person name="Probst A.J."/>
            <person name="Ladd B."/>
            <person name="Jarett J.K."/>
            <person name="Geller-Mcgrath D.E."/>
            <person name="Sieber C.M.K."/>
            <person name="Emerson J.B."/>
            <person name="Anantharaman K."/>
            <person name="Thomas B.C."/>
            <person name="Malmstrom R."/>
            <person name="Stieglmeier M."/>
            <person name="Klingl A."/>
            <person name="Woyke T."/>
            <person name="Ryan C.M."/>
            <person name="Banfield J.F."/>
        </authorList>
    </citation>
    <scope>NUCLEOTIDE SEQUENCE [LARGE SCALE GENOMIC DNA]</scope>
</reference>
<comment type="similarity">
    <text evidence="3 14">Belongs to the type II topoisomerase GyrA/ParC subunit family.</text>
</comment>
<dbReference type="SUPFAM" id="SSF101904">
    <property type="entry name" value="GyrA/ParC C-terminal domain-like"/>
    <property type="match status" value="1"/>
</dbReference>
<keyword evidence="12 14" id="KW-0413">Isomerase</keyword>